<reference evidence="1 2" key="1">
    <citation type="submission" date="2022-09" db="EMBL/GenBank/DDBJ databases">
        <title>Xylan utilization by haloarchaea-nanohaloarchaea associations.</title>
        <authorList>
            <person name="Yakimov M."/>
        </authorList>
    </citation>
    <scope>NUCLEOTIDE SEQUENCE [LARGE SCALE GENOMIC DNA]</scope>
    <source>
        <strain evidence="1 2">SVXNc</strain>
    </source>
</reference>
<name>A0ABY8CE42_9ARCH</name>
<dbReference type="RefSeq" id="WP_347722356.1">
    <property type="nucleotide sequence ID" value="NZ_CP104395.1"/>
</dbReference>
<sequence>MTEILKIEAEKQVSQTYGLRYRIATVSSLYFYELIYRFPENSLPHFTATRSTYGKVHESFSGTTRLSPRLTDVLFHAEKTVRNIEHRSEDAETSQTA</sequence>
<dbReference type="GeneID" id="98290501"/>
<protein>
    <submittedName>
        <fullName evidence="1">Uncharacterized protein</fullName>
    </submittedName>
</protein>
<keyword evidence="2" id="KW-1185">Reference proteome</keyword>
<dbReference type="EMBL" id="CP104395">
    <property type="protein sequence ID" value="WEL19486.1"/>
    <property type="molecule type" value="Genomic_DNA"/>
</dbReference>
<organism evidence="1 2">
    <name type="scientific">Candidatus Nanohalococcus occultus</name>
    <dbReference type="NCBI Taxonomy" id="2978047"/>
    <lineage>
        <taxon>Archaea</taxon>
        <taxon>Candidatus Nanohalarchaeota</taxon>
        <taxon>Candidatus Nanohalarchaeota incertae sedis</taxon>
        <taxon>Candidatus Nanohalococcus</taxon>
    </lineage>
</organism>
<evidence type="ECO:0000313" key="2">
    <source>
        <dbReference type="Proteomes" id="UP001218034"/>
    </source>
</evidence>
<proteinExistence type="predicted"/>
<accession>A0ABY8CE42</accession>
<dbReference type="Proteomes" id="UP001218034">
    <property type="component" value="Chromosome"/>
</dbReference>
<gene>
    <name evidence="1" type="ORF">SVXNc_0466</name>
</gene>
<evidence type="ECO:0000313" key="1">
    <source>
        <dbReference type="EMBL" id="WEL19486.1"/>
    </source>
</evidence>